<evidence type="ECO:0000256" key="3">
    <source>
        <dbReference type="ARBA" id="ARBA00022825"/>
    </source>
</evidence>
<keyword evidence="2" id="KW-0378">Hydrolase</keyword>
<evidence type="ECO:0000256" key="1">
    <source>
        <dbReference type="ARBA" id="ARBA00022670"/>
    </source>
</evidence>
<dbReference type="InterPro" id="IPR000209">
    <property type="entry name" value="Peptidase_S8/S53_dom"/>
</dbReference>
<protein>
    <submittedName>
        <fullName evidence="5">Putative secreted protein (Por secretion system target)</fullName>
    </submittedName>
</protein>
<comment type="caution">
    <text evidence="5">The sequence shown here is derived from an EMBL/GenBank/DDBJ whole genome shotgun (WGS) entry which is preliminary data.</text>
</comment>
<dbReference type="PROSITE" id="PS00138">
    <property type="entry name" value="SUBTILASE_SER"/>
    <property type="match status" value="1"/>
</dbReference>
<dbReference type="Gene3D" id="3.40.50.200">
    <property type="entry name" value="Peptidase S8/S53 domain"/>
    <property type="match status" value="2"/>
</dbReference>
<dbReference type="EMBL" id="QLMC01000011">
    <property type="protein sequence ID" value="RAJ90878.1"/>
    <property type="molecule type" value="Genomic_DNA"/>
</dbReference>
<dbReference type="Pfam" id="PF00082">
    <property type="entry name" value="Peptidase_S8"/>
    <property type="match status" value="1"/>
</dbReference>
<keyword evidence="6" id="KW-1185">Reference proteome</keyword>
<name>A0A327WHW1_LARAB</name>
<proteinExistence type="predicted"/>
<evidence type="ECO:0000259" key="4">
    <source>
        <dbReference type="Pfam" id="PF00082"/>
    </source>
</evidence>
<reference evidence="5 6" key="1">
    <citation type="submission" date="2018-06" db="EMBL/GenBank/DDBJ databases">
        <title>Genomic Encyclopedia of Archaeal and Bacterial Type Strains, Phase II (KMG-II): from individual species to whole genera.</title>
        <authorList>
            <person name="Goeker M."/>
        </authorList>
    </citation>
    <scope>NUCLEOTIDE SEQUENCE [LARGE SCALE GENOMIC DNA]</scope>
    <source>
        <strain evidence="5 6">DSM 21851</strain>
    </source>
</reference>
<sequence length="929" mass="99722">MTKSLHTWWVGGLAVLFLLGAHERTMAQIPDKQAAQEAKITPDLLALQRGRMPGIAGLAGDLQKMDLFQFSDNRIALEAMAAPGWTGQALLDQLQQLGLTEGVVYKELIFGYLPIDKLGALREIVALHVARPAYKPQLTLGAVHSQGDRAMRADVGRQNFGVTGAGVKVGVLSDSFNALGGAPKGVASGDLPNVEVIDDYFATTASDEGRAMAEIIHDVAPGAAIAFHTAFKGQAGFAKGIRDLAAAGCQIITDDVYYSNEPFFQDGIISQAIREVVTNKQVTYFTSAGNNERSSYQSSFRSGGLLVDPFYGPLGFAHDFGGGDLFQRVTIPANGRIILDFQWDDQFYSVNRGAGARTDMDLLVYYRGILQWNLSSYAVNRGNDPVELISLVNNTSAPVDIEVVLVKASGPDPTLIKWVNLNSSPLQIEHDTKSSSNIGHSNEATAITVGAAAYYQTPAFDATLPTAVIESFSSAGGTPVLFDPAGNRIPSEVRQKPEIVAPDGGNNTFFGRDVERDGWPNFFGTSASAPHAAAVGALLQEKARNTLSRQSLLSILQQTAMDMDDPLTPAFDTGFDFRTGYGLIQADKALQQVSDLFPQAVQRISLINAHTDKPIRELKTGEEINLAGLPTRNLAIGATTDPAIVGSVVLELSGQQSRTQIENVAPYALFEDNNGDYKGWKPEVGSYTLTATPYTGPDGTGAAGTPYTVSFTVVDHLKTVSFTLIDAVNQQPIQQITDGQVLDLASLPSPMFNIRATTNPDTVASVVLQLDGSQTRTQVENNAPYALFKDDGTGNYRTWKPALGSYTLTATPYPGRDGTGPAGIPLTISFQFVNSKSSPAARLTAETELNTGSIRVFPNPFAESFTLQTKGVGQSPVAIFDAYGRRVWQSRAAQPEQVIRLGNGLAPGLYLLQVGEGPTMQRYKLMKTH</sequence>
<organism evidence="5 6">
    <name type="scientific">Larkinella arboricola</name>
    <dbReference type="NCBI Taxonomy" id="643671"/>
    <lineage>
        <taxon>Bacteria</taxon>
        <taxon>Pseudomonadati</taxon>
        <taxon>Bacteroidota</taxon>
        <taxon>Cytophagia</taxon>
        <taxon>Cytophagales</taxon>
        <taxon>Spirosomataceae</taxon>
        <taxon>Larkinella</taxon>
    </lineage>
</organism>
<dbReference type="GO" id="GO:0004252">
    <property type="term" value="F:serine-type endopeptidase activity"/>
    <property type="evidence" value="ECO:0007669"/>
    <property type="project" value="InterPro"/>
</dbReference>
<evidence type="ECO:0000256" key="2">
    <source>
        <dbReference type="ARBA" id="ARBA00022801"/>
    </source>
</evidence>
<dbReference type="AlphaFoldDB" id="A0A327WHW1"/>
<feature type="domain" description="Peptidase S8/S53" evidence="4">
    <location>
        <begin position="437"/>
        <end position="582"/>
    </location>
</feature>
<dbReference type="InterPro" id="IPR026444">
    <property type="entry name" value="Secre_tail"/>
</dbReference>
<dbReference type="InterPro" id="IPR034075">
    <property type="entry name" value="Glr3161-like_dom"/>
</dbReference>
<evidence type="ECO:0000313" key="5">
    <source>
        <dbReference type="EMBL" id="RAJ90878.1"/>
    </source>
</evidence>
<accession>A0A327WHW1</accession>
<keyword evidence="1" id="KW-0645">Protease</keyword>
<dbReference type="OrthoDB" id="355609at2"/>
<gene>
    <name evidence="5" type="ORF">LX87_05422</name>
</gene>
<dbReference type="RefSeq" id="WP_111631425.1">
    <property type="nucleotide sequence ID" value="NZ_QLMC01000011.1"/>
</dbReference>
<dbReference type="NCBIfam" id="TIGR04183">
    <property type="entry name" value="Por_Secre_tail"/>
    <property type="match status" value="1"/>
</dbReference>
<dbReference type="CDD" id="cd05562">
    <property type="entry name" value="Peptidases_S53_like"/>
    <property type="match status" value="1"/>
</dbReference>
<dbReference type="InterPro" id="IPR036852">
    <property type="entry name" value="Peptidase_S8/S53_dom_sf"/>
</dbReference>
<dbReference type="GO" id="GO:0006508">
    <property type="term" value="P:proteolysis"/>
    <property type="evidence" value="ECO:0007669"/>
    <property type="project" value="UniProtKB-KW"/>
</dbReference>
<dbReference type="SUPFAM" id="SSF52743">
    <property type="entry name" value="Subtilisin-like"/>
    <property type="match status" value="1"/>
</dbReference>
<dbReference type="InterPro" id="IPR023828">
    <property type="entry name" value="Peptidase_S8_Ser-AS"/>
</dbReference>
<dbReference type="Proteomes" id="UP000248790">
    <property type="component" value="Unassembled WGS sequence"/>
</dbReference>
<evidence type="ECO:0000313" key="6">
    <source>
        <dbReference type="Proteomes" id="UP000248790"/>
    </source>
</evidence>
<keyword evidence="3" id="KW-0720">Serine protease</keyword>